<proteinExistence type="inferred from homology"/>
<dbReference type="SUPFAM" id="SSF52540">
    <property type="entry name" value="P-loop containing nucleoside triphosphate hydrolases"/>
    <property type="match status" value="1"/>
</dbReference>
<evidence type="ECO:0000256" key="3">
    <source>
        <dbReference type="ARBA" id="ARBA00022741"/>
    </source>
</evidence>
<keyword evidence="1" id="KW-0597">Phosphoprotein</keyword>
<keyword evidence="6" id="KW-1185">Reference proteome</keyword>
<dbReference type="KEGG" id="gfs:119631601"/>
<gene>
    <name evidence="7" type="primary">LOC119631601</name>
</gene>
<dbReference type="PRINTS" id="PR00094">
    <property type="entry name" value="ADENYLTKNASE"/>
</dbReference>
<dbReference type="Pfam" id="PF00406">
    <property type="entry name" value="ADK"/>
    <property type="match status" value="1"/>
</dbReference>
<dbReference type="InterPro" id="IPR000850">
    <property type="entry name" value="Adenylat/UMP-CMP_kin"/>
</dbReference>
<evidence type="ECO:0000256" key="4">
    <source>
        <dbReference type="ARBA" id="ARBA00022777"/>
    </source>
</evidence>
<dbReference type="InterPro" id="IPR033690">
    <property type="entry name" value="Adenylat_kinase_CS"/>
</dbReference>
<dbReference type="CDD" id="cd01428">
    <property type="entry name" value="ADK"/>
    <property type="match status" value="1"/>
</dbReference>
<evidence type="ECO:0000256" key="5">
    <source>
        <dbReference type="RuleBase" id="RU003330"/>
    </source>
</evidence>
<dbReference type="InterPro" id="IPR027417">
    <property type="entry name" value="P-loop_NTPase"/>
</dbReference>
<dbReference type="RefSeq" id="XP_037879887.1">
    <property type="nucleotide sequence ID" value="XM_038023959.1"/>
</dbReference>
<dbReference type="PANTHER" id="PTHR23359">
    <property type="entry name" value="NUCLEOTIDE KINASE"/>
    <property type="match status" value="1"/>
</dbReference>
<dbReference type="Gene3D" id="3.40.50.300">
    <property type="entry name" value="P-loop containing nucleotide triphosphate hydrolases"/>
    <property type="match status" value="1"/>
</dbReference>
<sequence length="228" mass="25474">MLFMCHQMAMQKEANDKQKAEELRKQQSCLKVPIIWVLGGPGSGKGTQCEKIVQKYGFVHLSTGDLLRAEVASGSPKGKDLAIIMKEGRLVSNDDVLDLLEKAIREKSLDAKGFLIDGYPREKNQGVAFEKKIAPVDLIIYFECEDETLVNRIMGRAAASTEKRADDNEQTVKARILTFRGNTNAILSQYTDRTLTLNAERTVDEIFCDVTCALDCLLQKKNLEASDR</sequence>
<evidence type="ECO:0000313" key="6">
    <source>
        <dbReference type="Proteomes" id="UP000092443"/>
    </source>
</evidence>
<dbReference type="HAMAP" id="MF_00235">
    <property type="entry name" value="Adenylate_kinase_Adk"/>
    <property type="match status" value="1"/>
</dbReference>
<evidence type="ECO:0000256" key="2">
    <source>
        <dbReference type="ARBA" id="ARBA00022679"/>
    </source>
</evidence>
<dbReference type="GO" id="GO:0005524">
    <property type="term" value="F:ATP binding"/>
    <property type="evidence" value="ECO:0007669"/>
    <property type="project" value="InterPro"/>
</dbReference>
<dbReference type="GeneID" id="119631601"/>
<keyword evidence="2 5" id="KW-0808">Transferase</keyword>
<dbReference type="GO" id="GO:0019205">
    <property type="term" value="F:nucleobase-containing compound kinase activity"/>
    <property type="evidence" value="ECO:0007669"/>
    <property type="project" value="InterPro"/>
</dbReference>
<name>A0A8U0W3X6_9MUSC</name>
<accession>A0A8U0W3X6</accession>
<evidence type="ECO:0000313" key="7">
    <source>
        <dbReference type="RefSeq" id="XP_037879887.1"/>
    </source>
</evidence>
<keyword evidence="3" id="KW-0547">Nucleotide-binding</keyword>
<dbReference type="AlphaFoldDB" id="A0A8U0W3X6"/>
<dbReference type="Proteomes" id="UP000092443">
    <property type="component" value="Unplaced"/>
</dbReference>
<reference evidence="7" key="1">
    <citation type="submission" date="2025-08" db="UniProtKB">
        <authorList>
            <consortium name="RefSeq"/>
        </authorList>
    </citation>
    <scope>IDENTIFICATION</scope>
    <source>
        <tissue evidence="7">Whole body pupa</tissue>
    </source>
</reference>
<keyword evidence="4 5" id="KW-0418">Kinase</keyword>
<comment type="similarity">
    <text evidence="5">Belongs to the adenylate kinase family.</text>
</comment>
<evidence type="ECO:0000256" key="1">
    <source>
        <dbReference type="ARBA" id="ARBA00022553"/>
    </source>
</evidence>
<dbReference type="PROSITE" id="PS00113">
    <property type="entry name" value="ADENYLATE_KINASE"/>
    <property type="match status" value="1"/>
</dbReference>
<dbReference type="GO" id="GO:0006139">
    <property type="term" value="P:nucleobase-containing compound metabolic process"/>
    <property type="evidence" value="ECO:0007669"/>
    <property type="project" value="InterPro"/>
</dbReference>
<protein>
    <submittedName>
        <fullName evidence="7">Adenylate kinase isoenzyme 1 isoform X1</fullName>
    </submittedName>
</protein>
<organism evidence="6 7">
    <name type="scientific">Glossina fuscipes</name>
    <dbReference type="NCBI Taxonomy" id="7396"/>
    <lineage>
        <taxon>Eukaryota</taxon>
        <taxon>Metazoa</taxon>
        <taxon>Ecdysozoa</taxon>
        <taxon>Arthropoda</taxon>
        <taxon>Hexapoda</taxon>
        <taxon>Insecta</taxon>
        <taxon>Pterygota</taxon>
        <taxon>Neoptera</taxon>
        <taxon>Endopterygota</taxon>
        <taxon>Diptera</taxon>
        <taxon>Brachycera</taxon>
        <taxon>Muscomorpha</taxon>
        <taxon>Hippoboscoidea</taxon>
        <taxon>Glossinidae</taxon>
        <taxon>Glossina</taxon>
    </lineage>
</organism>